<sequence length="65" mass="7061">MEGIVQNIGNFLPKTQEMEALMSELAVARSSNAKASAEDCGVGLPKKHSSHFLKAEAFFPLLQIE</sequence>
<accession>A0A3P6D1P2</accession>
<gene>
    <name evidence="1" type="ORF">BOLC2T10427H</name>
</gene>
<name>A0A3P6D1P2_BRAOL</name>
<dbReference type="AlphaFoldDB" id="A0A3P6D1P2"/>
<organism evidence="1">
    <name type="scientific">Brassica oleracea</name>
    <name type="common">Wild cabbage</name>
    <dbReference type="NCBI Taxonomy" id="3712"/>
    <lineage>
        <taxon>Eukaryota</taxon>
        <taxon>Viridiplantae</taxon>
        <taxon>Streptophyta</taxon>
        <taxon>Embryophyta</taxon>
        <taxon>Tracheophyta</taxon>
        <taxon>Spermatophyta</taxon>
        <taxon>Magnoliopsida</taxon>
        <taxon>eudicotyledons</taxon>
        <taxon>Gunneridae</taxon>
        <taxon>Pentapetalae</taxon>
        <taxon>rosids</taxon>
        <taxon>malvids</taxon>
        <taxon>Brassicales</taxon>
        <taxon>Brassicaceae</taxon>
        <taxon>Brassiceae</taxon>
        <taxon>Brassica</taxon>
    </lineage>
</organism>
<evidence type="ECO:0000313" key="1">
    <source>
        <dbReference type="EMBL" id="VDD24893.1"/>
    </source>
</evidence>
<reference evidence="1" key="1">
    <citation type="submission" date="2018-11" db="EMBL/GenBank/DDBJ databases">
        <authorList>
            <consortium name="Genoscope - CEA"/>
            <person name="William W."/>
        </authorList>
    </citation>
    <scope>NUCLEOTIDE SEQUENCE</scope>
</reference>
<dbReference type="EMBL" id="LR031874">
    <property type="protein sequence ID" value="VDD24893.1"/>
    <property type="molecule type" value="Genomic_DNA"/>
</dbReference>
<protein>
    <submittedName>
        <fullName evidence="1">Uncharacterized protein</fullName>
    </submittedName>
</protein>
<proteinExistence type="predicted"/>